<gene>
    <name evidence="1" type="ORF">SAMN05661044_00825</name>
</gene>
<evidence type="ECO:0000313" key="1">
    <source>
        <dbReference type="EMBL" id="SEK65620.1"/>
    </source>
</evidence>
<dbReference type="RefSeq" id="WP_202907731.1">
    <property type="nucleotide sequence ID" value="NZ_FOAF01000001.1"/>
</dbReference>
<keyword evidence="2" id="KW-1185">Reference proteome</keyword>
<accession>A0A1H7IVD8</accession>
<organism evidence="1 2">
    <name type="scientific">Olivibacter domesticus</name>
    <name type="common">Pseudosphingobacterium domesticum</name>
    <dbReference type="NCBI Taxonomy" id="407022"/>
    <lineage>
        <taxon>Bacteria</taxon>
        <taxon>Pseudomonadati</taxon>
        <taxon>Bacteroidota</taxon>
        <taxon>Sphingobacteriia</taxon>
        <taxon>Sphingobacteriales</taxon>
        <taxon>Sphingobacteriaceae</taxon>
        <taxon>Olivibacter</taxon>
    </lineage>
</organism>
<dbReference type="AlphaFoldDB" id="A0A1H7IVD8"/>
<dbReference type="EMBL" id="FOAF01000001">
    <property type="protein sequence ID" value="SEK65620.1"/>
    <property type="molecule type" value="Genomic_DNA"/>
</dbReference>
<dbReference type="Proteomes" id="UP000199421">
    <property type="component" value="Unassembled WGS sequence"/>
</dbReference>
<sequence>MEITTTTIHELKWDFPDTHEFTAAITNGKITELHFQDVGDLTTSDLCSTNEKYLRNIYKALKGLFLHLDEIRNVGNRSFTEQDNEIVLNKQLRREINSLSYTQDEQKKYEEPVFLFK</sequence>
<protein>
    <submittedName>
        <fullName evidence="1">Uncharacterized protein</fullName>
    </submittedName>
</protein>
<reference evidence="2" key="1">
    <citation type="submission" date="2016-10" db="EMBL/GenBank/DDBJ databases">
        <authorList>
            <person name="Varghese N."/>
            <person name="Submissions S."/>
        </authorList>
    </citation>
    <scope>NUCLEOTIDE SEQUENCE [LARGE SCALE GENOMIC DNA]</scope>
    <source>
        <strain evidence="2">DSM 18733</strain>
    </source>
</reference>
<proteinExistence type="predicted"/>
<name>A0A1H7IVD8_OLID1</name>
<evidence type="ECO:0000313" key="2">
    <source>
        <dbReference type="Proteomes" id="UP000199421"/>
    </source>
</evidence>